<dbReference type="Proteomes" id="UP001438707">
    <property type="component" value="Unassembled WGS sequence"/>
</dbReference>
<accession>A0AAW1R3U1</accession>
<sequence>MKQFQSAAPSRSIKQATLPVALASRGFAATAVPAQAEVQAPLTLHGSEGRYASALYCAAARTGDLDAVDDDMCGLYDLANESEEFHAFLTDPLIHKSQRLKILDSLLEGQGVNELTKSFLGVLAENNRLGEFAKISDSFDELMDAARGHVNAIITTASEVEQEEIDEISDGLMEMLEEGQSLNVETKIDPAILGGLVIDIGDRHVDLSVLARLKQVQAAMVESL</sequence>
<evidence type="ECO:0000256" key="3">
    <source>
        <dbReference type="ARBA" id="ARBA00022448"/>
    </source>
</evidence>
<evidence type="ECO:0000313" key="8">
    <source>
        <dbReference type="EMBL" id="KAK9828349.1"/>
    </source>
</evidence>
<keyword evidence="3" id="KW-0813">Transport</keyword>
<dbReference type="InterPro" id="IPR026015">
    <property type="entry name" value="ATP_synth_OSCP/delta_N_sf"/>
</dbReference>
<dbReference type="GO" id="GO:0046933">
    <property type="term" value="F:proton-transporting ATP synthase activity, rotational mechanism"/>
    <property type="evidence" value="ECO:0007669"/>
    <property type="project" value="InterPro"/>
</dbReference>
<evidence type="ECO:0000256" key="1">
    <source>
        <dbReference type="ARBA" id="ARBA00004370"/>
    </source>
</evidence>
<dbReference type="EMBL" id="JALJOS010000016">
    <property type="protein sequence ID" value="KAK9828349.1"/>
    <property type="molecule type" value="Genomic_DNA"/>
</dbReference>
<name>A0AAW1R3U1_9CHLO</name>
<gene>
    <name evidence="8" type="ORF">WJX74_010238</name>
</gene>
<keyword evidence="9" id="KW-1185">Reference proteome</keyword>
<evidence type="ECO:0008006" key="10">
    <source>
        <dbReference type="Google" id="ProtNLM"/>
    </source>
</evidence>
<dbReference type="PRINTS" id="PR00125">
    <property type="entry name" value="ATPASEDELTA"/>
</dbReference>
<dbReference type="SUPFAM" id="SSF47928">
    <property type="entry name" value="N-terminal domain of the delta subunit of the F1F0-ATP synthase"/>
    <property type="match status" value="1"/>
</dbReference>
<evidence type="ECO:0000256" key="5">
    <source>
        <dbReference type="ARBA" id="ARBA00023065"/>
    </source>
</evidence>
<dbReference type="PANTHER" id="PTHR11910">
    <property type="entry name" value="ATP SYNTHASE DELTA CHAIN"/>
    <property type="match status" value="1"/>
</dbReference>
<comment type="similarity">
    <text evidence="2">Belongs to the ATPase delta chain family.</text>
</comment>
<dbReference type="AlphaFoldDB" id="A0AAW1R3U1"/>
<proteinExistence type="inferred from homology"/>
<dbReference type="HAMAP" id="MF_01416">
    <property type="entry name" value="ATP_synth_delta_bact"/>
    <property type="match status" value="1"/>
</dbReference>
<dbReference type="NCBIfam" id="TIGR01145">
    <property type="entry name" value="ATP_synt_delta"/>
    <property type="match status" value="1"/>
</dbReference>
<evidence type="ECO:0000256" key="7">
    <source>
        <dbReference type="ARBA" id="ARBA00023310"/>
    </source>
</evidence>
<keyword evidence="6" id="KW-0472">Membrane</keyword>
<protein>
    <recommendedName>
        <fullName evidence="10">ATP synthase subunit 5, mitochondrial</fullName>
    </recommendedName>
</protein>
<dbReference type="Gene3D" id="1.10.520.20">
    <property type="entry name" value="N-terminal domain of the delta subunit of the F1F0-ATP synthase"/>
    <property type="match status" value="1"/>
</dbReference>
<evidence type="ECO:0000313" key="9">
    <source>
        <dbReference type="Proteomes" id="UP001438707"/>
    </source>
</evidence>
<comment type="subcellular location">
    <subcellularLocation>
        <location evidence="1">Membrane</location>
    </subcellularLocation>
</comment>
<comment type="caution">
    <text evidence="8">The sequence shown here is derived from an EMBL/GenBank/DDBJ whole genome shotgun (WGS) entry which is preliminary data.</text>
</comment>
<dbReference type="InterPro" id="IPR000711">
    <property type="entry name" value="ATPase_OSCP/dsu"/>
</dbReference>
<keyword evidence="5" id="KW-0406">Ion transport</keyword>
<dbReference type="Pfam" id="PF00213">
    <property type="entry name" value="OSCP"/>
    <property type="match status" value="1"/>
</dbReference>
<keyword evidence="4" id="KW-0375">Hydrogen ion transport</keyword>
<evidence type="ECO:0000256" key="2">
    <source>
        <dbReference type="ARBA" id="ARBA00007046"/>
    </source>
</evidence>
<dbReference type="GO" id="GO:0016020">
    <property type="term" value="C:membrane"/>
    <property type="evidence" value="ECO:0007669"/>
    <property type="project" value="UniProtKB-SubCell"/>
</dbReference>
<evidence type="ECO:0000256" key="6">
    <source>
        <dbReference type="ARBA" id="ARBA00023136"/>
    </source>
</evidence>
<evidence type="ECO:0000256" key="4">
    <source>
        <dbReference type="ARBA" id="ARBA00022781"/>
    </source>
</evidence>
<organism evidence="8 9">
    <name type="scientific">Apatococcus lobatus</name>
    <dbReference type="NCBI Taxonomy" id="904363"/>
    <lineage>
        <taxon>Eukaryota</taxon>
        <taxon>Viridiplantae</taxon>
        <taxon>Chlorophyta</taxon>
        <taxon>core chlorophytes</taxon>
        <taxon>Trebouxiophyceae</taxon>
        <taxon>Chlorellales</taxon>
        <taxon>Chlorellaceae</taxon>
        <taxon>Apatococcus</taxon>
    </lineage>
</organism>
<keyword evidence="7" id="KW-0066">ATP synthesis</keyword>
<reference evidence="8 9" key="1">
    <citation type="journal article" date="2024" name="Nat. Commun.">
        <title>Phylogenomics reveals the evolutionary origins of lichenization in chlorophyte algae.</title>
        <authorList>
            <person name="Puginier C."/>
            <person name="Libourel C."/>
            <person name="Otte J."/>
            <person name="Skaloud P."/>
            <person name="Haon M."/>
            <person name="Grisel S."/>
            <person name="Petersen M."/>
            <person name="Berrin J.G."/>
            <person name="Delaux P.M."/>
            <person name="Dal Grande F."/>
            <person name="Keller J."/>
        </authorList>
    </citation>
    <scope>NUCLEOTIDE SEQUENCE [LARGE SCALE GENOMIC DNA]</scope>
    <source>
        <strain evidence="8 9">SAG 2145</strain>
    </source>
</reference>